<dbReference type="Gene3D" id="3.30.1490.20">
    <property type="entry name" value="ATP-grasp fold, A domain"/>
    <property type="match status" value="1"/>
</dbReference>
<keyword evidence="2 4" id="KW-0547">Nucleotide-binding</keyword>
<dbReference type="Gene3D" id="3.40.50.20">
    <property type="match status" value="1"/>
</dbReference>
<dbReference type="Proteomes" id="UP000294613">
    <property type="component" value="Unassembled WGS sequence"/>
</dbReference>
<dbReference type="EMBL" id="BHEO01000002">
    <property type="protein sequence ID" value="GBU03771.1"/>
    <property type="molecule type" value="Genomic_DNA"/>
</dbReference>
<dbReference type="PANTHER" id="PTHR43585">
    <property type="entry name" value="FUMIPYRROLE BIOSYNTHESIS PROTEIN C"/>
    <property type="match status" value="1"/>
</dbReference>
<dbReference type="InterPro" id="IPR016185">
    <property type="entry name" value="PreATP-grasp_dom_sf"/>
</dbReference>
<dbReference type="RefSeq" id="WP_116441023.1">
    <property type="nucleotide sequence ID" value="NZ_BHEO01000002.1"/>
</dbReference>
<evidence type="ECO:0000313" key="9">
    <source>
        <dbReference type="Proteomes" id="UP000702954"/>
    </source>
</evidence>
<comment type="caution">
    <text evidence="7">The sequence shown here is derived from an EMBL/GenBank/DDBJ whole genome shotgun (WGS) entry which is preliminary data.</text>
</comment>
<dbReference type="Pfam" id="PF02786">
    <property type="entry name" value="CPSase_L_D2"/>
    <property type="match status" value="1"/>
</dbReference>
<dbReference type="PANTHER" id="PTHR43585:SF2">
    <property type="entry name" value="ATP-GRASP ENZYME FSQD"/>
    <property type="match status" value="1"/>
</dbReference>
<dbReference type="Proteomes" id="UP000702954">
    <property type="component" value="Unassembled WGS sequence"/>
</dbReference>
<evidence type="ECO:0000256" key="3">
    <source>
        <dbReference type="ARBA" id="ARBA00022840"/>
    </source>
</evidence>
<keyword evidence="3 4" id="KW-0067">ATP-binding</keyword>
<accession>A0A4R3JJY7</accession>
<gene>
    <name evidence="7" type="ORF">EDD74_12432</name>
    <name evidence="6" type="ORF">FAEUMB_03120</name>
</gene>
<dbReference type="SUPFAM" id="SSF52440">
    <property type="entry name" value="PreATP-grasp domain"/>
    <property type="match status" value="1"/>
</dbReference>
<dbReference type="InterPro" id="IPR005479">
    <property type="entry name" value="CPAse_ATP-bd"/>
</dbReference>
<keyword evidence="9" id="KW-1185">Reference proteome</keyword>
<evidence type="ECO:0000313" key="6">
    <source>
        <dbReference type="EMBL" id="GBU03771.1"/>
    </source>
</evidence>
<dbReference type="SUPFAM" id="SSF56059">
    <property type="entry name" value="Glutathione synthetase ATP-binding domain-like"/>
    <property type="match status" value="1"/>
</dbReference>
<organism evidence="7 8">
    <name type="scientific">Faecalimonas umbilicata</name>
    <dbReference type="NCBI Taxonomy" id="1912855"/>
    <lineage>
        <taxon>Bacteria</taxon>
        <taxon>Bacillati</taxon>
        <taxon>Bacillota</taxon>
        <taxon>Clostridia</taxon>
        <taxon>Lachnospirales</taxon>
        <taxon>Lachnospiraceae</taxon>
        <taxon>Faecalimonas</taxon>
    </lineage>
</organism>
<evidence type="ECO:0000256" key="1">
    <source>
        <dbReference type="ARBA" id="ARBA00022598"/>
    </source>
</evidence>
<dbReference type="InterPro" id="IPR052032">
    <property type="entry name" value="ATP-dep_AA_Ligase"/>
</dbReference>
<dbReference type="PROSITE" id="PS50975">
    <property type="entry name" value="ATP_GRASP"/>
    <property type="match status" value="1"/>
</dbReference>
<reference evidence="6 9" key="1">
    <citation type="journal article" date="2018" name="Int. J. Syst. Evol. Microbiol.">
        <title>Draft Genome Sequence of Faecalimonas umbilicata JCM 30896T, an Acetate-Producing Bacterium Isolated from Human Feces.</title>
        <authorList>
            <person name="Sakamoto M."/>
            <person name="Ikeyama N."/>
            <person name="Yuki M."/>
            <person name="Ohkuma M."/>
        </authorList>
    </citation>
    <scope>NUCLEOTIDE SEQUENCE [LARGE SCALE GENOMIC DNA]</scope>
    <source>
        <strain evidence="6 9">EGH7</strain>
    </source>
</reference>
<dbReference type="GO" id="GO:0005524">
    <property type="term" value="F:ATP binding"/>
    <property type="evidence" value="ECO:0007669"/>
    <property type="project" value="UniProtKB-UniRule"/>
</dbReference>
<keyword evidence="1" id="KW-0436">Ligase</keyword>
<evidence type="ECO:0000313" key="7">
    <source>
        <dbReference type="EMBL" id="TCS65210.1"/>
    </source>
</evidence>
<dbReference type="EMBL" id="SLZV01000024">
    <property type="protein sequence ID" value="TCS65210.1"/>
    <property type="molecule type" value="Genomic_DNA"/>
</dbReference>
<evidence type="ECO:0000256" key="2">
    <source>
        <dbReference type="ARBA" id="ARBA00022741"/>
    </source>
</evidence>
<reference evidence="7 8" key="2">
    <citation type="submission" date="2019-03" db="EMBL/GenBank/DDBJ databases">
        <title>Genomic Encyclopedia of Type Strains, Phase IV (KMG-IV): sequencing the most valuable type-strain genomes for metagenomic binning, comparative biology and taxonomic classification.</title>
        <authorList>
            <person name="Goeker M."/>
        </authorList>
    </citation>
    <scope>NUCLEOTIDE SEQUENCE [LARGE SCALE GENOMIC DNA]</scope>
    <source>
        <strain evidence="7 8">DSM 103426</strain>
    </source>
</reference>
<dbReference type="InterPro" id="IPR011761">
    <property type="entry name" value="ATP-grasp"/>
</dbReference>
<sequence length="421" mass="47530">MNYKHKKLLVLGGASVHVKLIRAAQELGVYTIVTDNVKYDDSPGKKIADEYWDLNIYDVHGIVKKAREQKVDGVISGWLDPCQRPYQEICEQLGVSCYGTQEQFLLMTDKHAFKKMCAEHGVDTIPEYSLEDAEKGIIEFPVFVKPVDSRGSRGQAVCYNMQDLTIAIENAKAESSNGDILIEKYITGGQEFHVTYFFVNGKPHLIRTSDNYCGAEKMHMEKVVSCAVMPSSYTDKYINTAHKNVVRMFEKMGIKNGPIFMQGFEDQGVFRFFDPGLRFPGVDFELVFKEAVGVDLMKAMVQIALTGNCNIEIPDGAVYLNGSRGAVLYLTIKQCYLARFTGEDKMKKRKGIVSYLPRCKEGDTISWSYNVNQRLAEIDLLARDLDELKELIDYTHSSIVATDNKGEDVIFARFNTSRIRG</sequence>
<dbReference type="InterPro" id="IPR013815">
    <property type="entry name" value="ATP_grasp_subdomain_1"/>
</dbReference>
<evidence type="ECO:0000259" key="5">
    <source>
        <dbReference type="PROSITE" id="PS50975"/>
    </source>
</evidence>
<evidence type="ECO:0000256" key="4">
    <source>
        <dbReference type="PROSITE-ProRule" id="PRU00409"/>
    </source>
</evidence>
<evidence type="ECO:0000313" key="8">
    <source>
        <dbReference type="Proteomes" id="UP000294613"/>
    </source>
</evidence>
<feature type="domain" description="ATP-grasp" evidence="5">
    <location>
        <begin position="114"/>
        <end position="305"/>
    </location>
</feature>
<proteinExistence type="predicted"/>
<dbReference type="GO" id="GO:0016874">
    <property type="term" value="F:ligase activity"/>
    <property type="evidence" value="ECO:0007669"/>
    <property type="project" value="UniProtKB-KW"/>
</dbReference>
<dbReference type="Gene3D" id="3.30.470.20">
    <property type="entry name" value="ATP-grasp fold, B domain"/>
    <property type="match status" value="1"/>
</dbReference>
<name>A0A4R3JJY7_9FIRM</name>
<dbReference type="GO" id="GO:0046872">
    <property type="term" value="F:metal ion binding"/>
    <property type="evidence" value="ECO:0007669"/>
    <property type="project" value="InterPro"/>
</dbReference>
<dbReference type="AlphaFoldDB" id="A0A4R3JJY7"/>
<protein>
    <submittedName>
        <fullName evidence="7">Biotin carboxylase</fullName>
    </submittedName>
</protein>